<feature type="compositionally biased region" description="Basic and acidic residues" evidence="1">
    <location>
        <begin position="1"/>
        <end position="17"/>
    </location>
</feature>
<accession>A0A3E3IDY0</accession>
<evidence type="ECO:0000256" key="1">
    <source>
        <dbReference type="SAM" id="MobiDB-lite"/>
    </source>
</evidence>
<proteinExistence type="predicted"/>
<dbReference type="Proteomes" id="UP000260828">
    <property type="component" value="Unassembled WGS sequence"/>
</dbReference>
<reference evidence="2 3" key="1">
    <citation type="submission" date="2018-08" db="EMBL/GenBank/DDBJ databases">
        <title>A genome reference for cultivated species of the human gut microbiota.</title>
        <authorList>
            <person name="Zou Y."/>
            <person name="Xue W."/>
            <person name="Luo G."/>
        </authorList>
    </citation>
    <scope>NUCLEOTIDE SEQUENCE [LARGE SCALE GENOMIC DNA]</scope>
    <source>
        <strain evidence="2 3">TF05-12AC</strain>
    </source>
</reference>
<feature type="region of interest" description="Disordered" evidence="1">
    <location>
        <begin position="1"/>
        <end position="79"/>
    </location>
</feature>
<dbReference type="AlphaFoldDB" id="A0A3E3IDY0"/>
<name>A0A3E3IDY0_9FIRM</name>
<evidence type="ECO:0000313" key="3">
    <source>
        <dbReference type="Proteomes" id="UP000260828"/>
    </source>
</evidence>
<comment type="caution">
    <text evidence="2">The sequence shown here is derived from an EMBL/GenBank/DDBJ whole genome shotgun (WGS) entry which is preliminary data.</text>
</comment>
<feature type="compositionally biased region" description="Polar residues" evidence="1">
    <location>
        <begin position="67"/>
        <end position="79"/>
    </location>
</feature>
<gene>
    <name evidence="2" type="ORF">DXC40_17150</name>
</gene>
<dbReference type="EMBL" id="QVME01000014">
    <property type="protein sequence ID" value="RGE65280.1"/>
    <property type="molecule type" value="Genomic_DNA"/>
</dbReference>
<evidence type="ECO:0000313" key="2">
    <source>
        <dbReference type="EMBL" id="RGE65280.1"/>
    </source>
</evidence>
<protein>
    <submittedName>
        <fullName evidence="2">Uncharacterized protein</fullName>
    </submittedName>
</protein>
<sequence>MLARGSERRDTPSERNRINGIFKGRTHRLTGRGLLPNHPNASASRTRTADRTVLRANMARSPKEASSGRTMTSPAPLTV</sequence>
<organism evidence="2 3">
    <name type="scientific">Anaerotruncus colihominis</name>
    <dbReference type="NCBI Taxonomy" id="169435"/>
    <lineage>
        <taxon>Bacteria</taxon>
        <taxon>Bacillati</taxon>
        <taxon>Bacillota</taxon>
        <taxon>Clostridia</taxon>
        <taxon>Eubacteriales</taxon>
        <taxon>Oscillospiraceae</taxon>
        <taxon>Anaerotruncus</taxon>
    </lineage>
</organism>